<dbReference type="EMBL" id="PPCN01000001">
    <property type="protein sequence ID" value="POF33714.1"/>
    <property type="molecule type" value="Genomic_DNA"/>
</dbReference>
<dbReference type="OrthoDB" id="8305232at2"/>
<proteinExistence type="predicted"/>
<keyword evidence="1" id="KW-0472">Membrane</keyword>
<dbReference type="AlphaFoldDB" id="A0A2S3V174"/>
<keyword evidence="1" id="KW-1133">Transmembrane helix</keyword>
<keyword evidence="1" id="KW-0812">Transmembrane</keyword>
<protein>
    <submittedName>
        <fullName evidence="2">Uncharacterized protein</fullName>
    </submittedName>
</protein>
<dbReference type="RefSeq" id="WP_103220390.1">
    <property type="nucleotide sequence ID" value="NZ_PPCN01000001.1"/>
</dbReference>
<sequence length="311" mass="33611">MSHVAGWPFVRKLEAVLRRSLDKLGPEARRQVEAILTPEALAIVAAVLVAWVASHAFGVGEIIDIILVAVGAVAIGLAVFSGLDHLYDFASGTYNASSERDLDTAADHFAKAVSILGIQAVLAVLFRGAPRTYKGGRAPVGSAPARTPGLRYKPTIQPSSTLKAGTGSTSMWGNIVVSIRGTVNDQRIVLLHEKVHQFLTPRLYLLRQFRVESRAGSYMRSSLRRYLEEALAETVAQIGVSGFRQFFTGIKFPVQQGYVYLVRGGGYNSAFTGSGILTETAGLIASGILIESIEFDIWFDPAKPVLPTEEH</sequence>
<gene>
    <name evidence="2" type="ORF">CLV41_101163</name>
</gene>
<evidence type="ECO:0000313" key="3">
    <source>
        <dbReference type="Proteomes" id="UP000236959"/>
    </source>
</evidence>
<feature type="transmembrane region" description="Helical" evidence="1">
    <location>
        <begin position="65"/>
        <end position="83"/>
    </location>
</feature>
<reference evidence="2 3" key="1">
    <citation type="submission" date="2018-01" db="EMBL/GenBank/DDBJ databases">
        <title>Genomic Encyclopedia of Archaeal and Bacterial Type Strains, Phase II (KMG-II): from individual species to whole genera.</title>
        <authorList>
            <person name="Goeker M."/>
        </authorList>
    </citation>
    <scope>NUCLEOTIDE SEQUENCE [LARGE SCALE GENOMIC DNA]</scope>
    <source>
        <strain evidence="2 3">DSM 17023</strain>
    </source>
</reference>
<accession>A0A2S3V174</accession>
<keyword evidence="3" id="KW-1185">Reference proteome</keyword>
<feature type="transmembrane region" description="Helical" evidence="1">
    <location>
        <begin position="34"/>
        <end position="53"/>
    </location>
</feature>
<dbReference type="Proteomes" id="UP000236959">
    <property type="component" value="Unassembled WGS sequence"/>
</dbReference>
<comment type="caution">
    <text evidence="2">The sequence shown here is derived from an EMBL/GenBank/DDBJ whole genome shotgun (WGS) entry which is preliminary data.</text>
</comment>
<evidence type="ECO:0000313" key="2">
    <source>
        <dbReference type="EMBL" id="POF33714.1"/>
    </source>
</evidence>
<feature type="transmembrane region" description="Helical" evidence="1">
    <location>
        <begin position="108"/>
        <end position="126"/>
    </location>
</feature>
<name>A0A2S3V174_9HYPH</name>
<organism evidence="2 3">
    <name type="scientific">Roseibium marinum</name>
    <dbReference type="NCBI Taxonomy" id="281252"/>
    <lineage>
        <taxon>Bacteria</taxon>
        <taxon>Pseudomonadati</taxon>
        <taxon>Pseudomonadota</taxon>
        <taxon>Alphaproteobacteria</taxon>
        <taxon>Hyphomicrobiales</taxon>
        <taxon>Stappiaceae</taxon>
        <taxon>Roseibium</taxon>
    </lineage>
</organism>
<evidence type="ECO:0000256" key="1">
    <source>
        <dbReference type="SAM" id="Phobius"/>
    </source>
</evidence>